<gene>
    <name evidence="1" type="ORF">CIRG_04565</name>
</gene>
<sequence>MWASGLNVRMRVFDGERWDGGKRLIDKIRLYHSHPSRASNHKSMSIVYHSDETNRIAVALFQGPGPQFLPTCDRSKLSESLLATDQFLSNGGYTGEIRRSLSF</sequence>
<reference evidence="2" key="1">
    <citation type="journal article" date="2010" name="Genome Res.">
        <title>Population genomic sequencing of Coccidioides fungi reveals recent hybridization and transposon control.</title>
        <authorList>
            <person name="Neafsey D.E."/>
            <person name="Barker B.M."/>
            <person name="Sharpton T.J."/>
            <person name="Stajich J.E."/>
            <person name="Park D.J."/>
            <person name="Whiston E."/>
            <person name="Hung C.-Y."/>
            <person name="McMahan C."/>
            <person name="White J."/>
            <person name="Sykes S."/>
            <person name="Heiman D."/>
            <person name="Young S."/>
            <person name="Zeng Q."/>
            <person name="Abouelleil A."/>
            <person name="Aftuck L."/>
            <person name="Bessette D."/>
            <person name="Brown A."/>
            <person name="FitzGerald M."/>
            <person name="Lui A."/>
            <person name="Macdonald J.P."/>
            <person name="Priest M."/>
            <person name="Orbach M.J."/>
            <person name="Galgiani J.N."/>
            <person name="Kirkland T.N."/>
            <person name="Cole G.T."/>
            <person name="Birren B.W."/>
            <person name="Henn M.R."/>
            <person name="Taylor J.W."/>
            <person name="Rounsley S.D."/>
        </authorList>
    </citation>
    <scope>NUCLEOTIDE SEQUENCE [LARGE SCALE GENOMIC DNA]</scope>
    <source>
        <strain evidence="2">RMSCC 2394</strain>
    </source>
</reference>
<dbReference type="Proteomes" id="UP000054565">
    <property type="component" value="Unassembled WGS sequence"/>
</dbReference>
<dbReference type="AlphaFoldDB" id="A0A0J6YCW3"/>
<evidence type="ECO:0000313" key="1">
    <source>
        <dbReference type="EMBL" id="KMP04884.1"/>
    </source>
</evidence>
<evidence type="ECO:0000313" key="2">
    <source>
        <dbReference type="Proteomes" id="UP000054565"/>
    </source>
</evidence>
<dbReference type="EMBL" id="DS028095">
    <property type="protein sequence ID" value="KMP04884.1"/>
    <property type="molecule type" value="Genomic_DNA"/>
</dbReference>
<accession>A0A0J6YCW3</accession>
<protein>
    <submittedName>
        <fullName evidence="1">Uncharacterized protein</fullName>
    </submittedName>
</protein>
<name>A0A0J6YCW3_COCIT</name>
<proteinExistence type="predicted"/>
<organism evidence="1 2">
    <name type="scientific">Coccidioides immitis RMSCC 2394</name>
    <dbReference type="NCBI Taxonomy" id="404692"/>
    <lineage>
        <taxon>Eukaryota</taxon>
        <taxon>Fungi</taxon>
        <taxon>Dikarya</taxon>
        <taxon>Ascomycota</taxon>
        <taxon>Pezizomycotina</taxon>
        <taxon>Eurotiomycetes</taxon>
        <taxon>Eurotiomycetidae</taxon>
        <taxon>Onygenales</taxon>
        <taxon>Onygenaceae</taxon>
        <taxon>Coccidioides</taxon>
    </lineage>
</organism>